<keyword evidence="9" id="KW-0012">Acyltransferase</keyword>
<evidence type="ECO:0000256" key="5">
    <source>
        <dbReference type="ARBA" id="ARBA00015043"/>
    </source>
</evidence>
<dbReference type="HOGENOM" id="CLU_051699_1_0_1"/>
<dbReference type="PROSITE" id="PS51186">
    <property type="entry name" value="GNAT"/>
    <property type="match status" value="1"/>
</dbReference>
<keyword evidence="7" id="KW-0808">Transferase</keyword>
<organism evidence="13 14">
    <name type="scientific">Wallemia mellicola (strain ATCC MYA-4683 / CBS 633.66)</name>
    <name type="common">Wallemia sebi (CBS 633.66)</name>
    <dbReference type="NCBI Taxonomy" id="671144"/>
    <lineage>
        <taxon>Eukaryota</taxon>
        <taxon>Fungi</taxon>
        <taxon>Dikarya</taxon>
        <taxon>Basidiomycota</taxon>
        <taxon>Wallemiomycotina</taxon>
        <taxon>Wallemiomycetes</taxon>
        <taxon>Wallemiales</taxon>
        <taxon>Wallemiaceae</taxon>
        <taxon>Wallemia</taxon>
    </lineage>
</organism>
<proteinExistence type="inferred from homology"/>
<dbReference type="InterPro" id="IPR000182">
    <property type="entry name" value="GNAT_dom"/>
</dbReference>
<dbReference type="PANTHER" id="PTHR20531:SF1">
    <property type="entry name" value="N-ALPHA-ACETYLTRANSFERASE 40"/>
    <property type="match status" value="1"/>
</dbReference>
<dbReference type="EMBL" id="JH668232">
    <property type="protein sequence ID" value="EIM21532.1"/>
    <property type="molecule type" value="Genomic_DNA"/>
</dbReference>
<evidence type="ECO:0000256" key="7">
    <source>
        <dbReference type="ARBA" id="ARBA00022679"/>
    </source>
</evidence>
<dbReference type="AlphaFoldDB" id="I4YC40"/>
<reference evidence="13 14" key="1">
    <citation type="journal article" date="2012" name="Fungal Genet. Biol.">
        <title>The genome of the xerotolerant mold Wallemia sebi reveals adaptations to osmotic stress and suggests cryptic sexual reproduction.</title>
        <authorList>
            <person name="Padamsee M."/>
            <person name="Kumar T.K.A."/>
            <person name="Riley R."/>
            <person name="Binder M."/>
            <person name="Boyd A."/>
            <person name="Calvo A.M."/>
            <person name="Furukawa K."/>
            <person name="Hesse C."/>
            <person name="Hohmann S."/>
            <person name="James T.Y."/>
            <person name="LaButti K."/>
            <person name="Lapidus A."/>
            <person name="Lindquist E."/>
            <person name="Lucas S."/>
            <person name="Miller K."/>
            <person name="Shantappa S."/>
            <person name="Grigoriev I.V."/>
            <person name="Hibbett D.S."/>
            <person name="McLaughlin D.J."/>
            <person name="Spatafora J.W."/>
            <person name="Aime M.C."/>
        </authorList>
    </citation>
    <scope>NUCLEOTIDE SEQUENCE [LARGE SCALE GENOMIC DNA]</scope>
    <source>
        <strain evidence="14">ATCC MYA-4683 / CBS 633.66</strain>
    </source>
</reference>
<evidence type="ECO:0000256" key="3">
    <source>
        <dbReference type="ARBA" id="ARBA00008870"/>
    </source>
</evidence>
<dbReference type="GO" id="GO:0010485">
    <property type="term" value="F:histone H4 acetyltransferase activity"/>
    <property type="evidence" value="ECO:0007669"/>
    <property type="project" value="InterPro"/>
</dbReference>
<dbReference type="GO" id="GO:0005737">
    <property type="term" value="C:cytoplasm"/>
    <property type="evidence" value="ECO:0007669"/>
    <property type="project" value="UniProtKB-SubCell"/>
</dbReference>
<dbReference type="STRING" id="671144.I4YC40"/>
<evidence type="ECO:0000256" key="9">
    <source>
        <dbReference type="ARBA" id="ARBA00023315"/>
    </source>
</evidence>
<dbReference type="RefSeq" id="XP_006958557.1">
    <property type="nucleotide sequence ID" value="XM_006958495.1"/>
</dbReference>
<dbReference type="InParanoid" id="I4YC40"/>
<dbReference type="GO" id="GO:0005634">
    <property type="term" value="C:nucleus"/>
    <property type="evidence" value="ECO:0007669"/>
    <property type="project" value="UniProtKB-SubCell"/>
</dbReference>
<name>I4YC40_WALMC</name>
<gene>
    <name evidence="13" type="ORF">WALSEDRAFT_60481</name>
</gene>
<keyword evidence="6" id="KW-0963">Cytoplasm</keyword>
<evidence type="ECO:0000256" key="6">
    <source>
        <dbReference type="ARBA" id="ARBA00022490"/>
    </source>
</evidence>
<keyword evidence="14" id="KW-1185">Reference proteome</keyword>
<dbReference type="eggNOG" id="KOG2488">
    <property type="taxonomic scope" value="Eukaryota"/>
</dbReference>
<evidence type="ECO:0000256" key="4">
    <source>
        <dbReference type="ARBA" id="ARBA00012950"/>
    </source>
</evidence>
<dbReference type="FunCoup" id="I4YC40">
    <property type="interactions" value="606"/>
</dbReference>
<dbReference type="InterPro" id="IPR016181">
    <property type="entry name" value="Acyl_CoA_acyltransferase"/>
</dbReference>
<dbReference type="EC" id="2.3.1.257" evidence="4"/>
<evidence type="ECO:0000256" key="10">
    <source>
        <dbReference type="ARBA" id="ARBA00047821"/>
    </source>
</evidence>
<dbReference type="PANTHER" id="PTHR20531">
    <property type="entry name" value="N-ALPHA-ACETYLTRANSFERASE 40"/>
    <property type="match status" value="1"/>
</dbReference>
<comment type="similarity">
    <text evidence="3">Belongs to the acetyltransferase family. NAA40 subfamily.</text>
</comment>
<dbReference type="Pfam" id="PF00583">
    <property type="entry name" value="Acetyltransf_1"/>
    <property type="match status" value="1"/>
</dbReference>
<dbReference type="Proteomes" id="UP000005242">
    <property type="component" value="Unassembled WGS sequence"/>
</dbReference>
<dbReference type="Gene3D" id="3.40.630.30">
    <property type="match status" value="1"/>
</dbReference>
<protein>
    <recommendedName>
        <fullName evidence="5">N-alpha-acetyltransferase 40</fullName>
        <ecNumber evidence="4">2.3.1.257</ecNumber>
    </recommendedName>
</protein>
<dbReference type="KEGG" id="wse:WALSEDRAFT_60481"/>
<evidence type="ECO:0000256" key="1">
    <source>
        <dbReference type="ARBA" id="ARBA00004123"/>
    </source>
</evidence>
<dbReference type="SUPFAM" id="SSF55729">
    <property type="entry name" value="Acyl-CoA N-acyltransferases (Nat)"/>
    <property type="match status" value="1"/>
</dbReference>
<evidence type="ECO:0000259" key="12">
    <source>
        <dbReference type="PROSITE" id="PS51186"/>
    </source>
</evidence>
<evidence type="ECO:0000256" key="11">
    <source>
        <dbReference type="ARBA" id="ARBA00049524"/>
    </source>
</evidence>
<dbReference type="GeneID" id="18473975"/>
<evidence type="ECO:0000313" key="13">
    <source>
        <dbReference type="EMBL" id="EIM21532.1"/>
    </source>
</evidence>
<comment type="catalytic activity">
    <reaction evidence="11">
        <text>N-terminal L-seryl-[histone H4] + acetyl-CoA = N-terminal N(alpha)-acetyl-L-seryl-[histone H4] + CoA + H(+)</text>
        <dbReference type="Rhea" id="RHEA:50596"/>
        <dbReference type="Rhea" id="RHEA-COMP:12740"/>
        <dbReference type="Rhea" id="RHEA-COMP:12743"/>
        <dbReference type="ChEBI" id="CHEBI:15378"/>
        <dbReference type="ChEBI" id="CHEBI:57287"/>
        <dbReference type="ChEBI" id="CHEBI:57288"/>
        <dbReference type="ChEBI" id="CHEBI:64738"/>
        <dbReference type="ChEBI" id="CHEBI:83690"/>
        <dbReference type="EC" id="2.3.1.257"/>
    </reaction>
</comment>
<evidence type="ECO:0000313" key="14">
    <source>
        <dbReference type="Proteomes" id="UP000005242"/>
    </source>
</evidence>
<dbReference type="GO" id="GO:0043998">
    <property type="term" value="F:histone H2A acetyltransferase activity"/>
    <property type="evidence" value="ECO:0007669"/>
    <property type="project" value="InterPro"/>
</dbReference>
<dbReference type="InterPro" id="IPR039949">
    <property type="entry name" value="NAA40"/>
</dbReference>
<evidence type="ECO:0000256" key="2">
    <source>
        <dbReference type="ARBA" id="ARBA00004496"/>
    </source>
</evidence>
<dbReference type="OMA" id="HRNARFI"/>
<sequence length="193" mass="22690">MHNAAQLRAKNARKTSLTQVNEIFQSRLEYEVLTQIGNKIPESKRNNIFTLYENNMRSVFESIGEYDRNEKYEEIFNEESVIVSITKDEELVAFVSFRFDTEEGEEENLFAIIYLYELQVQQSYQNGKIGAKCLDSLHSLKELLKLDKTMLTVSKYNPRGVKFYSRNHFELDEIDPSWFEGGENENYHIMSRA</sequence>
<keyword evidence="8" id="KW-0539">Nucleus</keyword>
<comment type="subcellular location">
    <subcellularLocation>
        <location evidence="2">Cytoplasm</location>
    </subcellularLocation>
    <subcellularLocation>
        <location evidence="1">Nucleus</location>
    </subcellularLocation>
</comment>
<accession>I4YC40</accession>
<dbReference type="GO" id="GO:1990189">
    <property type="term" value="F:protein N-terminal-serine acetyltransferase activity"/>
    <property type="evidence" value="ECO:0007669"/>
    <property type="project" value="UniProtKB-EC"/>
</dbReference>
<comment type="catalytic activity">
    <reaction evidence="10">
        <text>N-terminal L-seryl-[histone H2A] + acetyl-CoA = N-terminal N(alpha)-acetyl-L-seryl-[histone H2A] + CoA + H(+)</text>
        <dbReference type="Rhea" id="RHEA:50600"/>
        <dbReference type="Rhea" id="RHEA-COMP:12742"/>
        <dbReference type="Rhea" id="RHEA-COMP:12744"/>
        <dbReference type="ChEBI" id="CHEBI:15378"/>
        <dbReference type="ChEBI" id="CHEBI:57287"/>
        <dbReference type="ChEBI" id="CHEBI:57288"/>
        <dbReference type="ChEBI" id="CHEBI:64738"/>
        <dbReference type="ChEBI" id="CHEBI:83690"/>
        <dbReference type="EC" id="2.3.1.257"/>
    </reaction>
</comment>
<feature type="domain" description="N-acetyltransferase" evidence="12">
    <location>
        <begin position="46"/>
        <end position="193"/>
    </location>
</feature>
<evidence type="ECO:0000256" key="8">
    <source>
        <dbReference type="ARBA" id="ARBA00023242"/>
    </source>
</evidence>